<protein>
    <recommendedName>
        <fullName evidence="3">Porin</fullName>
    </recommendedName>
</protein>
<name>A0A1E3XBN8_9BACT</name>
<evidence type="ECO:0008006" key="3">
    <source>
        <dbReference type="Google" id="ProtNLM"/>
    </source>
</evidence>
<dbReference type="Pfam" id="PF07642">
    <property type="entry name" value="BBP2"/>
    <property type="match status" value="1"/>
</dbReference>
<dbReference type="InterPro" id="IPR011486">
    <property type="entry name" value="BBP2"/>
</dbReference>
<gene>
    <name evidence="1" type="ORF">SCARUB_01838</name>
</gene>
<sequence>MDKIKFYLWLPIFAVLAFGSVSFAQGIDREALKAELRQELKAELKQELMQEVKAEILKEAKISAQKATQEAKVNFKEEIRSEIMEETKVDLSTQVSKILEESPLLSPFKGVTLSGFVDTNYFYNLRLHGDEGSRENALSPLNFIGENENNSLTLESFTLFLDKQVTDENPVGWQMHTYFGEKAKRITFLGEQSTAASGDATGTNDVDRNDVFTVSAANVSWKAPVAGKDITFTFGKLYTWIGLELVENTGNPNYQHGILYNNAIPFTHTGISADVSSFLPSDKLTLKLYGVNGWDSFIDNNSSKSIGWYISYEPTDKFFISLAGIHGAEGWDNEDAGAGLTRGAGIPGDVGRRDSNNGLTQMFDVVATWQTPHAPLTLMFNFDWGTAEDAALEDVDKDGDALDGTDTILNSTAHWWGVAAYALYDFTDWFQGVVRYEYFDDTDGVRFFDQSIWETTITTNIKMRENLWFRPEYRHNEYSTGFATAFDKAAGGDGRRDTDSEDIIGIGIEYVF</sequence>
<proteinExistence type="predicted"/>
<comment type="caution">
    <text evidence="1">The sequence shown here is derived from an EMBL/GenBank/DDBJ whole genome shotgun (WGS) entry which is preliminary data.</text>
</comment>
<evidence type="ECO:0000313" key="1">
    <source>
        <dbReference type="EMBL" id="ODS33019.1"/>
    </source>
</evidence>
<dbReference type="SUPFAM" id="SSF56935">
    <property type="entry name" value="Porins"/>
    <property type="match status" value="1"/>
</dbReference>
<evidence type="ECO:0000313" key="2">
    <source>
        <dbReference type="Proteomes" id="UP000094056"/>
    </source>
</evidence>
<reference evidence="1 2" key="1">
    <citation type="submission" date="2016-07" db="EMBL/GenBank/DDBJ databases">
        <title>Draft genome of Scalindua rubra, obtained from a brine-seawater interface in the Red Sea, sheds light on salt adaptation in anammox bacteria.</title>
        <authorList>
            <person name="Speth D.R."/>
            <person name="Lagkouvardos I."/>
            <person name="Wang Y."/>
            <person name="Qian P.-Y."/>
            <person name="Dutilh B.E."/>
            <person name="Jetten M.S."/>
        </authorList>
    </citation>
    <scope>NUCLEOTIDE SEQUENCE [LARGE SCALE GENOMIC DNA]</scope>
    <source>
        <strain evidence="1">BSI-1</strain>
    </source>
</reference>
<dbReference type="Proteomes" id="UP000094056">
    <property type="component" value="Unassembled WGS sequence"/>
</dbReference>
<dbReference type="CDD" id="cd06503">
    <property type="entry name" value="ATP-synt_Fo_b"/>
    <property type="match status" value="1"/>
</dbReference>
<organism evidence="1 2">
    <name type="scientific">Candidatus Scalindua rubra</name>
    <dbReference type="NCBI Taxonomy" id="1872076"/>
    <lineage>
        <taxon>Bacteria</taxon>
        <taxon>Pseudomonadati</taxon>
        <taxon>Planctomycetota</taxon>
        <taxon>Candidatus Brocadiia</taxon>
        <taxon>Candidatus Brocadiales</taxon>
        <taxon>Candidatus Scalinduaceae</taxon>
        <taxon>Candidatus Scalindua</taxon>
    </lineage>
</organism>
<dbReference type="EMBL" id="MAYW01000040">
    <property type="protein sequence ID" value="ODS33019.1"/>
    <property type="molecule type" value="Genomic_DNA"/>
</dbReference>
<accession>A0A1E3XBN8</accession>
<dbReference type="AlphaFoldDB" id="A0A1E3XBN8"/>